<dbReference type="RefSeq" id="WP_184071560.1">
    <property type="nucleotide sequence ID" value="NZ_JACHNZ010000053.1"/>
</dbReference>
<dbReference type="EMBL" id="JACHNZ010000053">
    <property type="protein sequence ID" value="MBB4633716.1"/>
    <property type="molecule type" value="Genomic_DNA"/>
</dbReference>
<dbReference type="AlphaFoldDB" id="A0A7W7B477"/>
<reference evidence="1 2" key="1">
    <citation type="submission" date="2020-08" db="EMBL/GenBank/DDBJ databases">
        <title>Genomic Encyclopedia of Type Strains, Phase IV (KMG-IV): sequencing the most valuable type-strain genomes for metagenomic binning, comparative biology and taxonomic classification.</title>
        <authorList>
            <person name="Goeker M."/>
        </authorList>
    </citation>
    <scope>NUCLEOTIDE SEQUENCE [LARGE SCALE GENOMIC DNA]</scope>
    <source>
        <strain evidence="1 2">DSM 17328</strain>
    </source>
</reference>
<protein>
    <recommendedName>
        <fullName evidence="3">Sarcosine oxidase subunit gamma</fullName>
    </recommendedName>
</protein>
<dbReference type="Proteomes" id="UP000566324">
    <property type="component" value="Unassembled WGS sequence"/>
</dbReference>
<organism evidence="1 2">
    <name type="scientific">Sphingosinicella soli</name>
    <dbReference type="NCBI Taxonomy" id="333708"/>
    <lineage>
        <taxon>Bacteria</taxon>
        <taxon>Pseudomonadati</taxon>
        <taxon>Pseudomonadota</taxon>
        <taxon>Alphaproteobacteria</taxon>
        <taxon>Sphingomonadales</taxon>
        <taxon>Sphingosinicellaceae</taxon>
        <taxon>Sphingosinicella</taxon>
    </lineage>
</organism>
<accession>A0A7W7B477</accession>
<sequence length="161" mass="17060">MPELTRKSALAGRAPMRAGGCEIIPWDGIAACLVTSRTPIDLSGAIRISPGELLYLEDGADPDALRLRIAQGVEGTVLVQDITAALAFIVVQAPDPLDFLGLGALDIESAATARLADLRVTLVRRGTALLLVAERPAAAYLWEWLKHRLDIAAAATPAQSR</sequence>
<evidence type="ECO:0008006" key="3">
    <source>
        <dbReference type="Google" id="ProtNLM"/>
    </source>
</evidence>
<keyword evidence="2" id="KW-1185">Reference proteome</keyword>
<gene>
    <name evidence="1" type="ORF">GGQ98_003366</name>
</gene>
<name>A0A7W7B477_9SPHN</name>
<evidence type="ECO:0000313" key="2">
    <source>
        <dbReference type="Proteomes" id="UP000566324"/>
    </source>
</evidence>
<comment type="caution">
    <text evidence="1">The sequence shown here is derived from an EMBL/GenBank/DDBJ whole genome shotgun (WGS) entry which is preliminary data.</text>
</comment>
<evidence type="ECO:0000313" key="1">
    <source>
        <dbReference type="EMBL" id="MBB4633716.1"/>
    </source>
</evidence>
<proteinExistence type="predicted"/>